<feature type="transmembrane region" description="Helical" evidence="12">
    <location>
        <begin position="141"/>
        <end position="161"/>
    </location>
</feature>
<feature type="transmembrane region" description="Helical" evidence="12">
    <location>
        <begin position="57"/>
        <end position="85"/>
    </location>
</feature>
<dbReference type="NCBIfam" id="TIGR00951">
    <property type="entry name" value="2A43"/>
    <property type="match status" value="1"/>
</dbReference>
<dbReference type="SMART" id="SM00679">
    <property type="entry name" value="CTNS"/>
    <property type="match status" value="2"/>
</dbReference>
<dbReference type="PANTHER" id="PTHR13131:SF5">
    <property type="entry name" value="CYSTINOSIN"/>
    <property type="match status" value="1"/>
</dbReference>
<feature type="transmembrane region" description="Helical" evidence="12">
    <location>
        <begin position="238"/>
        <end position="259"/>
    </location>
</feature>
<evidence type="ECO:0000313" key="14">
    <source>
        <dbReference type="Proteomes" id="UP000735302"/>
    </source>
</evidence>
<dbReference type="Proteomes" id="UP000735302">
    <property type="component" value="Unassembled WGS sequence"/>
</dbReference>
<comment type="caution">
    <text evidence="13">The sequence shown here is derived from an EMBL/GenBank/DDBJ whole genome shotgun (WGS) entry which is preliminary data.</text>
</comment>
<dbReference type="GO" id="GO:0005765">
    <property type="term" value="C:lysosomal membrane"/>
    <property type="evidence" value="ECO:0007669"/>
    <property type="project" value="UniProtKB-SubCell"/>
</dbReference>
<keyword evidence="14" id="KW-1185">Reference proteome</keyword>
<keyword evidence="8 12" id="KW-0472">Membrane</keyword>
<feature type="transmembrane region" description="Helical" evidence="12">
    <location>
        <begin position="196"/>
        <end position="218"/>
    </location>
</feature>
<keyword evidence="9" id="KW-0458">Lysosome</keyword>
<evidence type="ECO:0000256" key="12">
    <source>
        <dbReference type="SAM" id="Phobius"/>
    </source>
</evidence>
<accession>A0AAV4AW96</accession>
<protein>
    <submittedName>
        <fullName evidence="13">Cystinosin</fullName>
    </submittedName>
</protein>
<dbReference type="PANTHER" id="PTHR13131">
    <property type="entry name" value="CYSTINOSIN"/>
    <property type="match status" value="1"/>
</dbReference>
<evidence type="ECO:0000256" key="1">
    <source>
        <dbReference type="ARBA" id="ARBA00004155"/>
    </source>
</evidence>
<feature type="transmembrane region" description="Helical" evidence="12">
    <location>
        <begin position="108"/>
        <end position="129"/>
    </location>
</feature>
<dbReference type="AlphaFoldDB" id="A0AAV4AW96"/>
<evidence type="ECO:0000256" key="10">
    <source>
        <dbReference type="ARBA" id="ARBA00048473"/>
    </source>
</evidence>
<evidence type="ECO:0000256" key="7">
    <source>
        <dbReference type="ARBA" id="ARBA00022989"/>
    </source>
</evidence>
<dbReference type="EMBL" id="BLXT01004267">
    <property type="protein sequence ID" value="GFO11322.1"/>
    <property type="molecule type" value="Genomic_DNA"/>
</dbReference>
<dbReference type="FunFam" id="1.20.1280.290:FF:000016">
    <property type="entry name" value="Cystinosin homolog"/>
    <property type="match status" value="1"/>
</dbReference>
<feature type="region of interest" description="Disordered" evidence="11">
    <location>
        <begin position="277"/>
        <end position="319"/>
    </location>
</feature>
<dbReference type="Pfam" id="PF04193">
    <property type="entry name" value="PQ-loop"/>
    <property type="match status" value="2"/>
</dbReference>
<keyword evidence="5" id="KW-0677">Repeat</keyword>
<dbReference type="Gene3D" id="1.20.1280.290">
    <property type="match status" value="2"/>
</dbReference>
<keyword evidence="6" id="KW-0769">Symport</keyword>
<keyword evidence="3" id="KW-0813">Transport</keyword>
<feature type="transmembrane region" description="Helical" evidence="12">
    <location>
        <begin position="167"/>
        <end position="184"/>
    </location>
</feature>
<reference evidence="13 14" key="1">
    <citation type="journal article" date="2021" name="Elife">
        <title>Chloroplast acquisition without the gene transfer in kleptoplastic sea slugs, Plakobranchus ocellatus.</title>
        <authorList>
            <person name="Maeda T."/>
            <person name="Takahashi S."/>
            <person name="Yoshida T."/>
            <person name="Shimamura S."/>
            <person name="Takaki Y."/>
            <person name="Nagai Y."/>
            <person name="Toyoda A."/>
            <person name="Suzuki Y."/>
            <person name="Arimoto A."/>
            <person name="Ishii H."/>
            <person name="Satoh N."/>
            <person name="Nishiyama T."/>
            <person name="Hasebe M."/>
            <person name="Maruyama T."/>
            <person name="Minagawa J."/>
            <person name="Obokata J."/>
            <person name="Shigenobu S."/>
        </authorList>
    </citation>
    <scope>NUCLEOTIDE SEQUENCE [LARGE SCALE GENOMIC DNA]</scope>
</reference>
<gene>
    <name evidence="13" type="ORF">PoB_003782700</name>
</gene>
<evidence type="ECO:0000256" key="6">
    <source>
        <dbReference type="ARBA" id="ARBA00022847"/>
    </source>
</evidence>
<evidence type="ECO:0000313" key="13">
    <source>
        <dbReference type="EMBL" id="GFO11322.1"/>
    </source>
</evidence>
<keyword evidence="7 12" id="KW-1133">Transmembrane helix</keyword>
<comment type="similarity">
    <text evidence="2">Belongs to the cystinosin family.</text>
</comment>
<feature type="compositionally biased region" description="Polar residues" evidence="11">
    <location>
        <begin position="294"/>
        <end position="319"/>
    </location>
</feature>
<evidence type="ECO:0000256" key="3">
    <source>
        <dbReference type="ARBA" id="ARBA00022448"/>
    </source>
</evidence>
<dbReference type="InterPro" id="IPR006603">
    <property type="entry name" value="PQ-loop_rpt"/>
</dbReference>
<evidence type="ECO:0000256" key="9">
    <source>
        <dbReference type="ARBA" id="ARBA00023228"/>
    </source>
</evidence>
<proteinExistence type="inferred from homology"/>
<dbReference type="GO" id="GO:0015293">
    <property type="term" value="F:symporter activity"/>
    <property type="evidence" value="ECO:0007669"/>
    <property type="project" value="UniProtKB-KW"/>
</dbReference>
<organism evidence="13 14">
    <name type="scientific">Plakobranchus ocellatus</name>
    <dbReference type="NCBI Taxonomy" id="259542"/>
    <lineage>
        <taxon>Eukaryota</taxon>
        <taxon>Metazoa</taxon>
        <taxon>Spiralia</taxon>
        <taxon>Lophotrochozoa</taxon>
        <taxon>Mollusca</taxon>
        <taxon>Gastropoda</taxon>
        <taxon>Heterobranchia</taxon>
        <taxon>Euthyneura</taxon>
        <taxon>Panpulmonata</taxon>
        <taxon>Sacoglossa</taxon>
        <taxon>Placobranchoidea</taxon>
        <taxon>Plakobranchidae</taxon>
        <taxon>Plakobranchus</taxon>
    </lineage>
</organism>
<comment type="subcellular location">
    <subcellularLocation>
        <location evidence="1">Lysosome membrane</location>
        <topology evidence="1">Multi-pass membrane protein</topology>
    </subcellularLocation>
</comment>
<dbReference type="InterPro" id="IPR005282">
    <property type="entry name" value="LC_transporter"/>
</dbReference>
<evidence type="ECO:0000256" key="5">
    <source>
        <dbReference type="ARBA" id="ARBA00022737"/>
    </source>
</evidence>
<feature type="transmembrane region" description="Helical" evidence="12">
    <location>
        <begin position="24"/>
        <end position="45"/>
    </location>
</feature>
<comment type="catalytic activity">
    <reaction evidence="10">
        <text>L-cystine(out) + H(+)(out) = L-cystine(in) + H(+)(in)</text>
        <dbReference type="Rhea" id="RHEA:66172"/>
        <dbReference type="ChEBI" id="CHEBI:15378"/>
        <dbReference type="ChEBI" id="CHEBI:35491"/>
    </reaction>
    <physiologicalReaction direction="left-to-right" evidence="10">
        <dbReference type="Rhea" id="RHEA:66173"/>
    </physiologicalReaction>
</comment>
<evidence type="ECO:0000256" key="2">
    <source>
        <dbReference type="ARBA" id="ARBA00006855"/>
    </source>
</evidence>
<keyword evidence="4 12" id="KW-0812">Transmembrane</keyword>
<name>A0AAV4AW96_9GAST</name>
<evidence type="ECO:0000256" key="4">
    <source>
        <dbReference type="ARBA" id="ARBA00022692"/>
    </source>
</evidence>
<sequence>MDVAVNETVRNITRDREAVVHSDVLTVVSAIIGWSYFTAWTLSFYPQVLYNWRRKSVLGLSFDFVAFNFTGFVAYSCFNLSLYFIPEVKAEYYKHHPEGVAPVELNDVVFSVHALAITSFTVVQCFIYEKGTQKINTWARVLLTIVWTYVLVTVIMAMVGTIEWLDFLYGFSYLKVGVTVLKYIPQAYLNYVRKSTMGWSIGNVLLDLTGGILSILQMLLNAYNGDDWDSLFGNLTKLVLGIITIIFDMIFIIQHYCLYRHAPEYTQLQDIDINIPSQGHRSRDEEGRVRQRPVSPTRTLYSGINTKYSSTSRDSQSTM</sequence>
<evidence type="ECO:0000256" key="11">
    <source>
        <dbReference type="SAM" id="MobiDB-lite"/>
    </source>
</evidence>
<dbReference type="GO" id="GO:0015184">
    <property type="term" value="F:L-cystine transmembrane transporter activity"/>
    <property type="evidence" value="ECO:0007669"/>
    <property type="project" value="TreeGrafter"/>
</dbReference>
<evidence type="ECO:0000256" key="8">
    <source>
        <dbReference type="ARBA" id="ARBA00023136"/>
    </source>
</evidence>